<name>A0A371PGM2_9BACL</name>
<dbReference type="InterPro" id="IPR018743">
    <property type="entry name" value="DUF2292"/>
</dbReference>
<dbReference type="OrthoDB" id="2382414at2"/>
<gene>
    <name evidence="1" type="ORF">DX130_13560</name>
</gene>
<sequence length="60" mass="6828">MGRTVEVSDVWLKRIIGQVQGLGYGTVQITVHDGQIVQIDRTERSRFDVLKSREGSQKKK</sequence>
<dbReference type="Proteomes" id="UP000261905">
    <property type="component" value="Unassembled WGS sequence"/>
</dbReference>
<organism evidence="1 2">
    <name type="scientific">Paenibacillus paeoniae</name>
    <dbReference type="NCBI Taxonomy" id="2292705"/>
    <lineage>
        <taxon>Bacteria</taxon>
        <taxon>Bacillati</taxon>
        <taxon>Bacillota</taxon>
        <taxon>Bacilli</taxon>
        <taxon>Bacillales</taxon>
        <taxon>Paenibacillaceae</taxon>
        <taxon>Paenibacillus</taxon>
    </lineage>
</organism>
<evidence type="ECO:0000313" key="2">
    <source>
        <dbReference type="Proteomes" id="UP000261905"/>
    </source>
</evidence>
<evidence type="ECO:0000313" key="1">
    <source>
        <dbReference type="EMBL" id="REK74698.1"/>
    </source>
</evidence>
<protein>
    <submittedName>
        <fullName evidence="1">DUF2292 domain-containing protein</fullName>
    </submittedName>
</protein>
<dbReference type="AlphaFoldDB" id="A0A371PGM2"/>
<proteinExistence type="predicted"/>
<dbReference type="EMBL" id="QUBQ01000002">
    <property type="protein sequence ID" value="REK74698.1"/>
    <property type="molecule type" value="Genomic_DNA"/>
</dbReference>
<reference evidence="1 2" key="1">
    <citation type="submission" date="2018-08" db="EMBL/GenBank/DDBJ databases">
        <title>Paenibacillus sp. M4BSY-1, whole genome shotgun sequence.</title>
        <authorList>
            <person name="Tuo L."/>
        </authorList>
    </citation>
    <scope>NUCLEOTIDE SEQUENCE [LARGE SCALE GENOMIC DNA]</scope>
    <source>
        <strain evidence="1 2">M4BSY-1</strain>
    </source>
</reference>
<comment type="caution">
    <text evidence="1">The sequence shown here is derived from an EMBL/GenBank/DDBJ whole genome shotgun (WGS) entry which is preliminary data.</text>
</comment>
<accession>A0A371PGM2</accession>
<dbReference type="Pfam" id="PF10055">
    <property type="entry name" value="DUF2292"/>
    <property type="match status" value="1"/>
</dbReference>
<keyword evidence="2" id="KW-1185">Reference proteome</keyword>
<dbReference type="RefSeq" id="WP_116046269.1">
    <property type="nucleotide sequence ID" value="NZ_QUBQ01000002.1"/>
</dbReference>